<dbReference type="GO" id="GO:0006352">
    <property type="term" value="P:DNA-templated transcription initiation"/>
    <property type="evidence" value="ECO:0007669"/>
    <property type="project" value="InterPro"/>
</dbReference>
<name>A0A2H5Y6Q1_9CHLR</name>
<evidence type="ECO:0000259" key="2">
    <source>
        <dbReference type="Pfam" id="PF04542"/>
    </source>
</evidence>
<dbReference type="EMBL" id="BEHY01000027">
    <property type="protein sequence ID" value="GBD09117.1"/>
    <property type="molecule type" value="Genomic_DNA"/>
</dbReference>
<protein>
    <submittedName>
        <fullName evidence="3">RNA polymerase sigma factor RpoS</fullName>
    </submittedName>
</protein>
<feature type="domain" description="RNA polymerase sigma-70 region 2" evidence="2">
    <location>
        <begin position="14"/>
        <end position="70"/>
    </location>
</feature>
<evidence type="ECO:0000313" key="4">
    <source>
        <dbReference type="Proteomes" id="UP000236642"/>
    </source>
</evidence>
<dbReference type="Proteomes" id="UP000236642">
    <property type="component" value="Unassembled WGS sequence"/>
</dbReference>
<dbReference type="GO" id="GO:0003700">
    <property type="term" value="F:DNA-binding transcription factor activity"/>
    <property type="evidence" value="ECO:0007669"/>
    <property type="project" value="InterPro"/>
</dbReference>
<feature type="region of interest" description="Disordered" evidence="1">
    <location>
        <begin position="178"/>
        <end position="199"/>
    </location>
</feature>
<dbReference type="Gene3D" id="1.10.1740.10">
    <property type="match status" value="1"/>
</dbReference>
<dbReference type="AlphaFoldDB" id="A0A2H5Y6Q1"/>
<sequence length="199" mass="23155">MTGAKMHQAFADFHRVHQLVERAAARVIRTLDLPPWLEFDDLVQEGFLMVCEAVDRWDPGRARFTTYLYLHLDFFLRRAIQRQLPPQFEHRLPEEDLDGMESEDDSLHAAELRHTLGSMLGRLREESPLAFEVIAHFYGLEGRRMHSLPTIERRLGLRRGEGEQWLREGLSRLRRMWLEEPMGSSEDRSGSQGPASPHA</sequence>
<comment type="caution">
    <text evidence="3">The sequence shown here is derived from an EMBL/GenBank/DDBJ whole genome shotgun (WGS) entry which is preliminary data.</text>
</comment>
<feature type="compositionally biased region" description="Polar residues" evidence="1">
    <location>
        <begin position="190"/>
        <end position="199"/>
    </location>
</feature>
<reference evidence="4" key="1">
    <citation type="submission" date="2017-09" db="EMBL/GenBank/DDBJ databases">
        <title>Metaegenomics of thermophilic ammonia-oxidizing enrichment culture.</title>
        <authorList>
            <person name="Kato S."/>
            <person name="Suzuki K."/>
        </authorList>
    </citation>
    <scope>NUCLEOTIDE SEQUENCE [LARGE SCALE GENOMIC DNA]</scope>
</reference>
<dbReference type="InterPro" id="IPR014284">
    <property type="entry name" value="RNA_pol_sigma-70_dom"/>
</dbReference>
<dbReference type="NCBIfam" id="TIGR02937">
    <property type="entry name" value="sigma70-ECF"/>
    <property type="match status" value="1"/>
</dbReference>
<evidence type="ECO:0000256" key="1">
    <source>
        <dbReference type="SAM" id="MobiDB-lite"/>
    </source>
</evidence>
<dbReference type="SUPFAM" id="SSF88946">
    <property type="entry name" value="Sigma2 domain of RNA polymerase sigma factors"/>
    <property type="match status" value="1"/>
</dbReference>
<accession>A0A2H5Y6Q1</accession>
<evidence type="ECO:0000313" key="3">
    <source>
        <dbReference type="EMBL" id="GBD09117.1"/>
    </source>
</evidence>
<dbReference type="InterPro" id="IPR007627">
    <property type="entry name" value="RNA_pol_sigma70_r2"/>
</dbReference>
<proteinExistence type="predicted"/>
<dbReference type="Pfam" id="PF04542">
    <property type="entry name" value="Sigma70_r2"/>
    <property type="match status" value="1"/>
</dbReference>
<organism evidence="3 4">
    <name type="scientific">Candidatus Thermoflexus japonica</name>
    <dbReference type="NCBI Taxonomy" id="2035417"/>
    <lineage>
        <taxon>Bacteria</taxon>
        <taxon>Bacillati</taxon>
        <taxon>Chloroflexota</taxon>
        <taxon>Thermoflexia</taxon>
        <taxon>Thermoflexales</taxon>
        <taxon>Thermoflexaceae</taxon>
        <taxon>Thermoflexus</taxon>
    </lineage>
</organism>
<gene>
    <name evidence="3" type="primary">rpoS</name>
    <name evidence="3" type="ORF">HRbin22_01364</name>
</gene>
<dbReference type="InterPro" id="IPR013325">
    <property type="entry name" value="RNA_pol_sigma_r2"/>
</dbReference>